<dbReference type="RefSeq" id="WP_057811501.1">
    <property type="nucleotide sequence ID" value="NZ_BJUD01000039.1"/>
</dbReference>
<evidence type="ECO:0000259" key="3">
    <source>
        <dbReference type="PROSITE" id="PS50977"/>
    </source>
</evidence>
<evidence type="ECO:0000313" key="5">
    <source>
        <dbReference type="EMBL" id="KRN93978.1"/>
    </source>
</evidence>
<dbReference type="InterPro" id="IPR054422">
    <property type="entry name" value="TetR-like_HI_0893_C"/>
</dbReference>
<dbReference type="Pfam" id="PF00440">
    <property type="entry name" value="TetR_N"/>
    <property type="match status" value="1"/>
</dbReference>
<accession>A0A0R2L417</accession>
<dbReference type="PANTHER" id="PTHR43479:SF11">
    <property type="entry name" value="ACREF_ENVCD OPERON REPRESSOR-RELATED"/>
    <property type="match status" value="1"/>
</dbReference>
<dbReference type="InterPro" id="IPR050624">
    <property type="entry name" value="HTH-type_Tx_Regulator"/>
</dbReference>
<evidence type="ECO:0000313" key="7">
    <source>
        <dbReference type="Proteomes" id="UP000321429"/>
    </source>
</evidence>
<dbReference type="OrthoDB" id="6430772at2"/>
<protein>
    <submittedName>
        <fullName evidence="5">TetR family transcriptional regulator</fullName>
    </submittedName>
</protein>
<gene>
    <name evidence="5" type="ORF">IV55_GL000635</name>
    <name evidence="4" type="ORF">LSI01_15410</name>
</gene>
<feature type="DNA-binding region" description="H-T-H motif" evidence="2">
    <location>
        <begin position="29"/>
        <end position="48"/>
    </location>
</feature>
<dbReference type="EMBL" id="BJUD01000039">
    <property type="protein sequence ID" value="GEK29230.1"/>
    <property type="molecule type" value="Genomic_DNA"/>
</dbReference>
<dbReference type="Pfam" id="PF22604">
    <property type="entry name" value="TetR_HI_0893_C"/>
    <property type="match status" value="1"/>
</dbReference>
<dbReference type="AlphaFoldDB" id="A0A0R2L417"/>
<comment type="caution">
    <text evidence="5">The sequence shown here is derived from an EMBL/GenBank/DDBJ whole genome shotgun (WGS) entry which is preliminary data.</text>
</comment>
<keyword evidence="6" id="KW-1185">Reference proteome</keyword>
<dbReference type="Gene3D" id="1.10.357.10">
    <property type="entry name" value="Tetracycline Repressor, domain 2"/>
    <property type="match status" value="1"/>
</dbReference>
<evidence type="ECO:0000313" key="4">
    <source>
        <dbReference type="EMBL" id="GEK29230.1"/>
    </source>
</evidence>
<dbReference type="InterPro" id="IPR009057">
    <property type="entry name" value="Homeodomain-like_sf"/>
</dbReference>
<reference evidence="5 6" key="1">
    <citation type="journal article" date="2015" name="Genome Announc.">
        <title>Expanding the biotechnology potential of lactobacilli through comparative genomics of 213 strains and associated genera.</title>
        <authorList>
            <person name="Sun Z."/>
            <person name="Harris H.M."/>
            <person name="McCann A."/>
            <person name="Guo C."/>
            <person name="Argimon S."/>
            <person name="Zhang W."/>
            <person name="Yang X."/>
            <person name="Jeffery I.B."/>
            <person name="Cooney J.C."/>
            <person name="Kagawa T.F."/>
            <person name="Liu W."/>
            <person name="Song Y."/>
            <person name="Salvetti E."/>
            <person name="Wrobel A."/>
            <person name="Rasinkangas P."/>
            <person name="Parkhill J."/>
            <person name="Rea M.C."/>
            <person name="O'Sullivan O."/>
            <person name="Ritari J."/>
            <person name="Douillard F.P."/>
            <person name="Paul Ross R."/>
            <person name="Yang R."/>
            <person name="Briner A.E."/>
            <person name="Felis G.E."/>
            <person name="de Vos W.M."/>
            <person name="Barrangou R."/>
            <person name="Klaenhammer T.R."/>
            <person name="Caufield P.W."/>
            <person name="Cui Y."/>
            <person name="Zhang H."/>
            <person name="O'Toole P.W."/>
        </authorList>
    </citation>
    <scope>NUCLEOTIDE SEQUENCE [LARGE SCALE GENOMIC DNA]</scope>
    <source>
        <strain evidence="5 6">DSM 22696</strain>
    </source>
</reference>
<sequence>MRHKDENKIKAIDEAVIDLFMAEGAQNVSISKIAKRAGVSQATIYIYYADKEAMLSHVYLGIKELFDGELFAHVDTTSSVKVQLVTILTNFVHASLRHPREAFVMQSVNDNPSLVSEDAFAAGLQQSKQLGVLYQRALKEDIIRDISPALVVGFTFQPLRFLVTDAYRREQQLADAEVSTAIEMCWNAIKA</sequence>
<dbReference type="Proteomes" id="UP000051139">
    <property type="component" value="Unassembled WGS sequence"/>
</dbReference>
<dbReference type="Proteomes" id="UP000321429">
    <property type="component" value="Unassembled WGS sequence"/>
</dbReference>
<feature type="domain" description="HTH tetR-type" evidence="3">
    <location>
        <begin position="6"/>
        <end position="66"/>
    </location>
</feature>
<reference evidence="4 7" key="2">
    <citation type="submission" date="2019-07" db="EMBL/GenBank/DDBJ databases">
        <title>Whole genome shotgun sequence of Lactobacillus siliginis NBRC 101315.</title>
        <authorList>
            <person name="Hosoyama A."/>
            <person name="Uohara A."/>
            <person name="Ohji S."/>
            <person name="Ichikawa N."/>
        </authorList>
    </citation>
    <scope>NUCLEOTIDE SEQUENCE [LARGE SCALE GENOMIC DNA]</scope>
    <source>
        <strain evidence="4 7">NBRC 101315</strain>
    </source>
</reference>
<dbReference type="EMBL" id="JQCB01000018">
    <property type="protein sequence ID" value="KRN93978.1"/>
    <property type="molecule type" value="Genomic_DNA"/>
</dbReference>
<proteinExistence type="predicted"/>
<dbReference type="STRING" id="348151.IV55_GL000635"/>
<name>A0A0R2L417_9LACO</name>
<dbReference type="PANTHER" id="PTHR43479">
    <property type="entry name" value="ACREF/ENVCD OPERON REPRESSOR-RELATED"/>
    <property type="match status" value="1"/>
</dbReference>
<organism evidence="5 6">
    <name type="scientific">Furfurilactobacillus siliginis</name>
    <dbReference type="NCBI Taxonomy" id="348151"/>
    <lineage>
        <taxon>Bacteria</taxon>
        <taxon>Bacillati</taxon>
        <taxon>Bacillota</taxon>
        <taxon>Bacilli</taxon>
        <taxon>Lactobacillales</taxon>
        <taxon>Lactobacillaceae</taxon>
        <taxon>Furfurilactobacillus</taxon>
    </lineage>
</organism>
<dbReference type="PATRIC" id="fig|348151.3.peg.651"/>
<dbReference type="InterPro" id="IPR001647">
    <property type="entry name" value="HTH_TetR"/>
</dbReference>
<dbReference type="PRINTS" id="PR00455">
    <property type="entry name" value="HTHTETR"/>
</dbReference>
<evidence type="ECO:0000256" key="1">
    <source>
        <dbReference type="ARBA" id="ARBA00023125"/>
    </source>
</evidence>
<dbReference type="GO" id="GO:0003677">
    <property type="term" value="F:DNA binding"/>
    <property type="evidence" value="ECO:0007669"/>
    <property type="project" value="UniProtKB-UniRule"/>
</dbReference>
<dbReference type="SUPFAM" id="SSF46689">
    <property type="entry name" value="Homeodomain-like"/>
    <property type="match status" value="1"/>
</dbReference>
<evidence type="ECO:0000313" key="6">
    <source>
        <dbReference type="Proteomes" id="UP000051139"/>
    </source>
</evidence>
<evidence type="ECO:0000256" key="2">
    <source>
        <dbReference type="PROSITE-ProRule" id="PRU00335"/>
    </source>
</evidence>
<dbReference type="PROSITE" id="PS50977">
    <property type="entry name" value="HTH_TETR_2"/>
    <property type="match status" value="1"/>
</dbReference>
<keyword evidence="1 2" id="KW-0238">DNA-binding</keyword>